<feature type="domain" description="Insertion element IS402-like" evidence="2">
    <location>
        <begin position="9"/>
        <end position="74"/>
    </location>
</feature>
<feature type="transmembrane region" description="Helical" evidence="1">
    <location>
        <begin position="37"/>
        <end position="55"/>
    </location>
</feature>
<evidence type="ECO:0000259" key="2">
    <source>
        <dbReference type="Pfam" id="PF13340"/>
    </source>
</evidence>
<evidence type="ECO:0000256" key="1">
    <source>
        <dbReference type="SAM" id="Phobius"/>
    </source>
</evidence>
<reference evidence="3 4" key="1">
    <citation type="journal article" date="2021" name="Int. J. Syst. Evol. Microbiol.">
        <title>Amazonocrinis nigriterrae gen. nov., sp. nov., Atlanticothrix silvestris gen. nov., sp. nov. and Dendronalium phyllosphericum gen. nov., sp. nov., nostocacean cyanobacteria from Brazilian environments.</title>
        <authorList>
            <person name="Alvarenga D.O."/>
            <person name="Andreote A.P.D."/>
            <person name="Branco L.H.Z."/>
            <person name="Delbaje E."/>
            <person name="Cruz R.B."/>
            <person name="Varani A.M."/>
            <person name="Fiore M.F."/>
        </authorList>
    </citation>
    <scope>NUCLEOTIDE SEQUENCE [LARGE SCALE GENOMIC DNA]</scope>
    <source>
        <strain evidence="3 4">CENA357</strain>
    </source>
</reference>
<keyword evidence="1" id="KW-0812">Transmembrane</keyword>
<dbReference type="AlphaFoldDB" id="A0A8J7HI52"/>
<dbReference type="InterPro" id="IPR025161">
    <property type="entry name" value="IS402-like_dom"/>
</dbReference>
<organism evidence="3 4">
    <name type="scientific">Atlanticothrix silvestris CENA357</name>
    <dbReference type="NCBI Taxonomy" id="1725252"/>
    <lineage>
        <taxon>Bacteria</taxon>
        <taxon>Bacillati</taxon>
        <taxon>Cyanobacteriota</taxon>
        <taxon>Cyanophyceae</taxon>
        <taxon>Nostocales</taxon>
        <taxon>Nodulariaceae</taxon>
        <taxon>Atlanticothrix</taxon>
        <taxon>Atlanticothrix silvestris</taxon>
    </lineage>
</organism>
<keyword evidence="1" id="KW-1133">Transmembrane helix</keyword>
<evidence type="ECO:0000313" key="3">
    <source>
        <dbReference type="EMBL" id="MBH8553354.1"/>
    </source>
</evidence>
<feature type="transmembrane region" description="Helical" evidence="1">
    <location>
        <begin position="111"/>
        <end position="131"/>
    </location>
</feature>
<name>A0A8J7HI52_9CYAN</name>
<comment type="caution">
    <text evidence="3">The sequence shown here is derived from an EMBL/GenBank/DDBJ whole genome shotgun (WGS) entry which is preliminary data.</text>
</comment>
<sequence>MSPSYPSNLTSEQWELLSSLIPQPKTGGRKQSVDMQAIVNAIMYILCAGCAWQMLPNDFPKWKTVYHYFRQWRIDKRQGAGGKVQTLMPLHSSRGTRPRDWLPLVGGFSPLLRAPCSPAFFTAAIVVRIFCIG</sequence>
<accession>A0A8J7HI52</accession>
<dbReference type="PANTHER" id="PTHR30007:SF0">
    <property type="entry name" value="TRANSPOSASE"/>
    <property type="match status" value="1"/>
</dbReference>
<dbReference type="Proteomes" id="UP000599391">
    <property type="component" value="Unassembled WGS sequence"/>
</dbReference>
<dbReference type="Pfam" id="PF13340">
    <property type="entry name" value="DUF4096"/>
    <property type="match status" value="1"/>
</dbReference>
<keyword evidence="1" id="KW-0472">Membrane</keyword>
<gene>
    <name evidence="3" type="ORF">I8751_13410</name>
</gene>
<proteinExistence type="predicted"/>
<dbReference type="EMBL" id="JAECZB010000029">
    <property type="protein sequence ID" value="MBH8553354.1"/>
    <property type="molecule type" value="Genomic_DNA"/>
</dbReference>
<evidence type="ECO:0000313" key="4">
    <source>
        <dbReference type="Proteomes" id="UP000599391"/>
    </source>
</evidence>
<protein>
    <submittedName>
        <fullName evidence="3">Transposase</fullName>
    </submittedName>
</protein>
<dbReference type="PANTHER" id="PTHR30007">
    <property type="entry name" value="PHP DOMAIN PROTEIN"/>
    <property type="match status" value="1"/>
</dbReference>
<keyword evidence="4" id="KW-1185">Reference proteome</keyword>